<evidence type="ECO:0000313" key="3">
    <source>
        <dbReference type="Proteomes" id="UP000269438"/>
    </source>
</evidence>
<organism evidence="2 3">
    <name type="scientific">Mycetocola lacteus</name>
    <dbReference type="NCBI Taxonomy" id="76637"/>
    <lineage>
        <taxon>Bacteria</taxon>
        <taxon>Bacillati</taxon>
        <taxon>Actinomycetota</taxon>
        <taxon>Actinomycetes</taxon>
        <taxon>Micrococcales</taxon>
        <taxon>Microbacteriaceae</taxon>
        <taxon>Mycetocola</taxon>
    </lineage>
</organism>
<dbReference type="AlphaFoldDB" id="A0A3L7ATS5"/>
<evidence type="ECO:0000259" key="1">
    <source>
        <dbReference type="Pfam" id="PF07179"/>
    </source>
</evidence>
<evidence type="ECO:0000313" key="2">
    <source>
        <dbReference type="EMBL" id="RLP83919.1"/>
    </source>
</evidence>
<dbReference type="Proteomes" id="UP000269438">
    <property type="component" value="Unassembled WGS sequence"/>
</dbReference>
<feature type="domain" description="SseB protein N-terminal" evidence="1">
    <location>
        <begin position="14"/>
        <end position="125"/>
    </location>
</feature>
<dbReference type="InterPro" id="IPR009839">
    <property type="entry name" value="SseB_N"/>
</dbReference>
<keyword evidence="3" id="KW-1185">Reference proteome</keyword>
<dbReference type="Pfam" id="PF07179">
    <property type="entry name" value="SseB"/>
    <property type="match status" value="1"/>
</dbReference>
<dbReference type="RefSeq" id="WP_121687542.1">
    <property type="nucleotide sequence ID" value="NZ_RCUY01000002.1"/>
</dbReference>
<comment type="caution">
    <text evidence="2">The sequence shown here is derived from an EMBL/GenBank/DDBJ whole genome shotgun (WGS) entry which is preliminary data.</text>
</comment>
<accession>A0A3L7ATS5</accession>
<dbReference type="EMBL" id="RCUY01000002">
    <property type="protein sequence ID" value="RLP83919.1"/>
    <property type="molecule type" value="Genomic_DNA"/>
</dbReference>
<dbReference type="OrthoDB" id="5022246at2"/>
<proteinExistence type="predicted"/>
<gene>
    <name evidence="2" type="ORF">D9V34_03690</name>
</gene>
<reference evidence="2 3" key="1">
    <citation type="submission" date="2018-10" db="EMBL/GenBank/DDBJ databases">
        <authorList>
            <person name="Li J."/>
        </authorList>
    </citation>
    <scope>NUCLEOTIDE SEQUENCE [LARGE SCALE GENOMIC DNA]</scope>
    <source>
        <strain evidence="2 3">JCM 11654</strain>
    </source>
</reference>
<name>A0A3L7ATS5_9MICO</name>
<sequence>MAKKKQPSFRSEPLAEALAEQDMAKVAFALRNDSFVVPLMKPRTSDKPTAEQSADVWLYRAPDTGKVALLLFSDAKNKPEALPPFVALHKGLWLHDFLRTHGSEIDTVFFDIAGPHPLQAPAAEIMRVLDI</sequence>
<protein>
    <submittedName>
        <fullName evidence="2">Dehydrogenase</fullName>
    </submittedName>
</protein>